<organism evidence="2 3">
    <name type="scientific">Novosphingobium hassiacum</name>
    <dbReference type="NCBI Taxonomy" id="173676"/>
    <lineage>
        <taxon>Bacteria</taxon>
        <taxon>Pseudomonadati</taxon>
        <taxon>Pseudomonadota</taxon>
        <taxon>Alphaproteobacteria</taxon>
        <taxon>Sphingomonadales</taxon>
        <taxon>Sphingomonadaceae</taxon>
        <taxon>Novosphingobium</taxon>
    </lineage>
</organism>
<dbReference type="InterPro" id="IPR036291">
    <property type="entry name" value="NAD(P)-bd_dom_sf"/>
</dbReference>
<evidence type="ECO:0000259" key="1">
    <source>
        <dbReference type="SMART" id="SM00829"/>
    </source>
</evidence>
<dbReference type="CDD" id="cd08241">
    <property type="entry name" value="QOR1"/>
    <property type="match status" value="1"/>
</dbReference>
<dbReference type="AlphaFoldDB" id="A0A7W5ZVZ0"/>
<dbReference type="InterPro" id="IPR013154">
    <property type="entry name" value="ADH-like_N"/>
</dbReference>
<dbReference type="SUPFAM" id="SSF50129">
    <property type="entry name" value="GroES-like"/>
    <property type="match status" value="1"/>
</dbReference>
<protein>
    <submittedName>
        <fullName evidence="2">NADPH2:quinone reductase</fullName>
        <ecNumber evidence="2">1.6.5.5</ecNumber>
    </submittedName>
</protein>
<dbReference type="InterPro" id="IPR011032">
    <property type="entry name" value="GroES-like_sf"/>
</dbReference>
<dbReference type="PANTHER" id="PTHR43677">
    <property type="entry name" value="SHORT-CHAIN DEHYDROGENASE/REDUCTASE"/>
    <property type="match status" value="1"/>
</dbReference>
<sequence>MSEPEADADNLKRRTSLPQAVLVREFGKPASFQLEAHDPGAPGPEQVRVDVHSCGISFVDVLVAVGGYQIKPALPFVPGSEASGIITAVGANVPPSRLGERVTLVGFNLGLCQVANAPMAAARNIPDRLSFDEAAIFRVSYGTAYHALVQRGRLQAGETLLVLGASGAIGYAALQVGKALGATVIASASSDAKRTFALQGGADYAIDSLSADWRARVKQATGGKGVDVIVDPVGDAATEPAFRSLAWGGRHLVIGFAGGQIPCLSTNLALLKGASLVGVDIRQFALMEPALFAKNEAAIDQLAEEGRLAPPVGHTYALGDFVAAMEAARDRHSIGRVVVHANR</sequence>
<dbReference type="Gene3D" id="3.40.50.720">
    <property type="entry name" value="NAD(P)-binding Rossmann-like Domain"/>
    <property type="match status" value="1"/>
</dbReference>
<name>A0A7W5ZVZ0_9SPHN</name>
<keyword evidence="2" id="KW-0560">Oxidoreductase</keyword>
<proteinExistence type="predicted"/>
<dbReference type="Gene3D" id="3.90.180.10">
    <property type="entry name" value="Medium-chain alcohol dehydrogenases, catalytic domain"/>
    <property type="match status" value="1"/>
</dbReference>
<dbReference type="SMART" id="SM00829">
    <property type="entry name" value="PKS_ER"/>
    <property type="match status" value="1"/>
</dbReference>
<dbReference type="EC" id="1.6.5.5" evidence="2"/>
<evidence type="ECO:0000313" key="2">
    <source>
        <dbReference type="EMBL" id="MBB3860935.1"/>
    </source>
</evidence>
<dbReference type="InterPro" id="IPR051397">
    <property type="entry name" value="Zn-ADH-like_protein"/>
</dbReference>
<dbReference type="InterPro" id="IPR013149">
    <property type="entry name" value="ADH-like_C"/>
</dbReference>
<dbReference type="PANTHER" id="PTHR43677:SF4">
    <property type="entry name" value="QUINONE OXIDOREDUCTASE-LIKE PROTEIN 2"/>
    <property type="match status" value="1"/>
</dbReference>
<accession>A0A7W5ZVZ0</accession>
<dbReference type="InterPro" id="IPR020843">
    <property type="entry name" value="ER"/>
</dbReference>
<dbReference type="SUPFAM" id="SSF51735">
    <property type="entry name" value="NAD(P)-binding Rossmann-fold domains"/>
    <property type="match status" value="1"/>
</dbReference>
<dbReference type="Pfam" id="PF00107">
    <property type="entry name" value="ADH_zinc_N"/>
    <property type="match status" value="1"/>
</dbReference>
<reference evidence="2 3" key="1">
    <citation type="submission" date="2020-08" db="EMBL/GenBank/DDBJ databases">
        <title>Genomic Encyclopedia of Type Strains, Phase IV (KMG-IV): sequencing the most valuable type-strain genomes for metagenomic binning, comparative biology and taxonomic classification.</title>
        <authorList>
            <person name="Goeker M."/>
        </authorList>
    </citation>
    <scope>NUCLEOTIDE SEQUENCE [LARGE SCALE GENOMIC DNA]</scope>
    <source>
        <strain evidence="2 3">DSM 14552</strain>
    </source>
</reference>
<feature type="domain" description="Enoyl reductase (ER)" evidence="1">
    <location>
        <begin position="27"/>
        <end position="339"/>
    </location>
</feature>
<dbReference type="RefSeq" id="WP_183613177.1">
    <property type="nucleotide sequence ID" value="NZ_JACICY010000004.1"/>
</dbReference>
<dbReference type="Pfam" id="PF08240">
    <property type="entry name" value="ADH_N"/>
    <property type="match status" value="1"/>
</dbReference>
<evidence type="ECO:0000313" key="3">
    <source>
        <dbReference type="Proteomes" id="UP000562395"/>
    </source>
</evidence>
<keyword evidence="3" id="KW-1185">Reference proteome</keyword>
<dbReference type="GO" id="GO:0003960">
    <property type="term" value="F:quinone reductase (NADPH) activity"/>
    <property type="evidence" value="ECO:0007669"/>
    <property type="project" value="UniProtKB-EC"/>
</dbReference>
<dbReference type="EMBL" id="JACICY010000004">
    <property type="protein sequence ID" value="MBB3860935.1"/>
    <property type="molecule type" value="Genomic_DNA"/>
</dbReference>
<comment type="caution">
    <text evidence="2">The sequence shown here is derived from an EMBL/GenBank/DDBJ whole genome shotgun (WGS) entry which is preliminary data.</text>
</comment>
<dbReference type="Proteomes" id="UP000562395">
    <property type="component" value="Unassembled WGS sequence"/>
</dbReference>
<gene>
    <name evidence="2" type="ORF">GGQ88_002204</name>
</gene>